<dbReference type="GO" id="GO:0016740">
    <property type="term" value="F:transferase activity"/>
    <property type="evidence" value="ECO:0007669"/>
    <property type="project" value="UniProtKB-KW"/>
</dbReference>
<organism evidence="2 3">
    <name type="scientific">Paracoccus fistulariae</name>
    <dbReference type="NCBI Taxonomy" id="658446"/>
    <lineage>
        <taxon>Bacteria</taxon>
        <taxon>Pseudomonadati</taxon>
        <taxon>Pseudomonadota</taxon>
        <taxon>Alphaproteobacteria</taxon>
        <taxon>Rhodobacterales</taxon>
        <taxon>Paracoccaceae</taxon>
        <taxon>Paracoccus</taxon>
    </lineage>
</organism>
<name>A0ABY7SIJ9_9RHOB</name>
<gene>
    <name evidence="2" type="ORF">JHX87_15345</name>
</gene>
<keyword evidence="3" id="KW-1185">Reference proteome</keyword>
<dbReference type="RefSeq" id="WP_272833721.1">
    <property type="nucleotide sequence ID" value="NZ_CP067136.1"/>
</dbReference>
<dbReference type="Proteomes" id="UP001219349">
    <property type="component" value="Chromosome"/>
</dbReference>
<accession>A0ABY7SIJ9</accession>
<sequence>MAGLPRQPYLSALRNEYVDMMDAIVMGGGDLLCPYREAIDRDFINPAYLRRPVYVAGIGVERNRPDISDSVVQRWSDFLRHESIHFISNRDRGSADWLREHIRPHVPVSDHPDLVLALPLPKAKPPEGKPIVGLVTRHIKHSKEYRILEKASAYLADKGWRVRHVIGGVGPHGAKDFENAKLLEFPGKEVVYTEDLDGISRALGECSLVLSMKLHTTIVAAMYGVPTISVNPVVKARAFMAAIGRRDLAVPSMSDALMDILHAGIPASPLDEVNKLKHEAAVFMGDLSRRIWSDFIRYNPTVARHVSAEPAIPSPLAFY</sequence>
<dbReference type="PANTHER" id="PTHR36836">
    <property type="entry name" value="COLANIC ACID BIOSYNTHESIS PROTEIN WCAK"/>
    <property type="match status" value="1"/>
</dbReference>
<dbReference type="EMBL" id="CP067136">
    <property type="protein sequence ID" value="WCR06827.1"/>
    <property type="molecule type" value="Genomic_DNA"/>
</dbReference>
<protein>
    <submittedName>
        <fullName evidence="2">Polysaccharide pyruvyl transferase family protein</fullName>
    </submittedName>
</protein>
<evidence type="ECO:0000313" key="2">
    <source>
        <dbReference type="EMBL" id="WCR06827.1"/>
    </source>
</evidence>
<dbReference type="InterPro" id="IPR007345">
    <property type="entry name" value="Polysacch_pyruvyl_Trfase"/>
</dbReference>
<proteinExistence type="predicted"/>
<evidence type="ECO:0000259" key="1">
    <source>
        <dbReference type="Pfam" id="PF04230"/>
    </source>
</evidence>
<keyword evidence="2" id="KW-0808">Transferase</keyword>
<dbReference type="PANTHER" id="PTHR36836:SF1">
    <property type="entry name" value="COLANIC ACID BIOSYNTHESIS PROTEIN WCAK"/>
    <property type="match status" value="1"/>
</dbReference>
<feature type="domain" description="Polysaccharide pyruvyl transferase" evidence="1">
    <location>
        <begin position="21"/>
        <end position="231"/>
    </location>
</feature>
<evidence type="ECO:0000313" key="3">
    <source>
        <dbReference type="Proteomes" id="UP001219349"/>
    </source>
</evidence>
<reference evidence="2 3" key="1">
    <citation type="submission" date="2021-01" db="EMBL/GenBank/DDBJ databases">
        <title>Biogeographic distribution of Paracoccus.</title>
        <authorList>
            <person name="Hollensteiner J."/>
            <person name="Leineberger J."/>
            <person name="Brinkhoff T."/>
            <person name="Daniel R."/>
        </authorList>
    </citation>
    <scope>NUCLEOTIDE SEQUENCE [LARGE SCALE GENOMIC DNA]</scope>
    <source>
        <strain evidence="2 3">KCTC 22803</strain>
    </source>
</reference>
<dbReference type="Pfam" id="PF04230">
    <property type="entry name" value="PS_pyruv_trans"/>
    <property type="match status" value="1"/>
</dbReference>